<dbReference type="Proteomes" id="UP000187209">
    <property type="component" value="Unassembled WGS sequence"/>
</dbReference>
<evidence type="ECO:0000313" key="9">
    <source>
        <dbReference type="EMBL" id="OMJ72662.1"/>
    </source>
</evidence>
<evidence type="ECO:0000259" key="8">
    <source>
        <dbReference type="PROSITE" id="PS51845"/>
    </source>
</evidence>
<dbReference type="OrthoDB" id="189220at2759"/>
<dbReference type="PROSITE" id="PS00126">
    <property type="entry name" value="PDEASE_I_1"/>
    <property type="match status" value="1"/>
</dbReference>
<feature type="binding site" evidence="5">
    <location>
        <position position="502"/>
    </location>
    <ligand>
        <name>Zn(2+)</name>
        <dbReference type="ChEBI" id="CHEBI:29105"/>
        <label>1</label>
    </ligand>
</feature>
<sequence length="734" mass="85375">MISNRSEYLKNSPMVEEGEDIRKYTMVNFEEAEKLNLPVDPNLLKFYEKGMNTAYTKYQYFEKSEKALSDELYGKLWIFHLNLTLICICYIIFSLITYFNNNLSQKHLIFHLTCSIGLPILSLALLPFLKTPEVFVKYVRQFYVGLSLLVYTYFIIGNKHILNSIINTEHSNYALPMNLGIITYTITLRYVLFHNFLGILIVTICMLSAYITATLASPQAYNFSNFNEFFVVLIFSVLQVIDTQHTEYHFKKIFWMQFRNERSYKTSITNRDEDIEGVFHTETELLIQACDKIKKTLKHACSVIIFKDIKDSLKVAQVELEHVKQKIGKAGYLKEVKIEPQVDIDPEDKEFISQNYLEVSYVTPPERSAMTELTLFEFTDRTQTFPFSHYGIDKLESVLSQLGKNWSFDIWFVHDSTGQSVSILGKYLFEKWQLNTYLNAESSSTNDFFEKLEAGYHKNPYHNACHAADVLHTQLFFISQSNLAKSLTQIDIIACIISALGHDIGHLALTNRFLINNRDKIALRYNDSSVLESMHSAKTFKLLSTDGLNILKNLTNDDWMKIRKTIIEMILETDMSRHFEILGKFRTRVQTLSNMDISIFEDKCQVLGMALKCADIGHSAKDYDLHEKWSMLVCEEFFRQGDLEKERGQTVSMYCDRVTTDIPKSQAGFIKNICLPLYEIWSFYLKSETVNKFALEQLKKNLEFWSQKKKRRATVKIDERTLKAEALKRIQSSK</sequence>
<feature type="binding site" evidence="5">
    <location>
        <position position="615"/>
    </location>
    <ligand>
        <name>Zn(2+)</name>
        <dbReference type="ChEBI" id="CHEBI:29105"/>
        <label>1</label>
    </ligand>
</feature>
<dbReference type="InterPro" id="IPR036971">
    <property type="entry name" value="PDEase_catalytic_dom_sf"/>
</dbReference>
<evidence type="ECO:0000313" key="10">
    <source>
        <dbReference type="Proteomes" id="UP000187209"/>
    </source>
</evidence>
<feature type="transmembrane region" description="Helical" evidence="7">
    <location>
        <begin position="76"/>
        <end position="96"/>
    </location>
</feature>
<evidence type="ECO:0000256" key="7">
    <source>
        <dbReference type="SAM" id="Phobius"/>
    </source>
</evidence>
<comment type="caution">
    <text evidence="9">The sequence shown here is derived from an EMBL/GenBank/DDBJ whole genome shotgun (WGS) entry which is preliminary data.</text>
</comment>
<feature type="domain" description="PDEase" evidence="8">
    <location>
        <begin position="363"/>
        <end position="712"/>
    </location>
</feature>
<dbReference type="PROSITE" id="PS51845">
    <property type="entry name" value="PDEASE_I_2"/>
    <property type="match status" value="1"/>
</dbReference>
<dbReference type="GO" id="GO:0004114">
    <property type="term" value="F:3',5'-cyclic-nucleotide phosphodiesterase activity"/>
    <property type="evidence" value="ECO:0007669"/>
    <property type="project" value="InterPro"/>
</dbReference>
<dbReference type="SUPFAM" id="SSF109604">
    <property type="entry name" value="HD-domain/PDEase-like"/>
    <property type="match status" value="1"/>
</dbReference>
<dbReference type="InterPro" id="IPR002073">
    <property type="entry name" value="PDEase_catalytic_dom"/>
</dbReference>
<evidence type="ECO:0000256" key="3">
    <source>
        <dbReference type="PIRSR" id="PIRSR623088-1"/>
    </source>
</evidence>
<dbReference type="Pfam" id="PF00233">
    <property type="entry name" value="PDEase_I"/>
    <property type="match status" value="1"/>
</dbReference>
<dbReference type="GO" id="GO:0046872">
    <property type="term" value="F:metal ion binding"/>
    <property type="evidence" value="ECO:0007669"/>
    <property type="project" value="UniProtKB-KW"/>
</dbReference>
<gene>
    <name evidence="9" type="ORF">SteCoe_28830</name>
</gene>
<dbReference type="InterPro" id="IPR003607">
    <property type="entry name" value="HD/PDEase_dom"/>
</dbReference>
<feature type="active site" description="Proton donor" evidence="3">
    <location>
        <position position="462"/>
    </location>
</feature>
<keyword evidence="7" id="KW-1133">Transmembrane helix</keyword>
<feature type="transmembrane region" description="Helical" evidence="7">
    <location>
        <begin position="108"/>
        <end position="129"/>
    </location>
</feature>
<dbReference type="Gene3D" id="1.10.1300.10">
    <property type="entry name" value="3'5'-cyclic nucleotide phosphodiesterase, catalytic domain"/>
    <property type="match status" value="1"/>
</dbReference>
<feature type="transmembrane region" description="Helical" evidence="7">
    <location>
        <begin position="197"/>
        <end position="216"/>
    </location>
</feature>
<dbReference type="AlphaFoldDB" id="A0A1R2B7C2"/>
<feature type="binding site" evidence="4">
    <location>
        <position position="666"/>
    </location>
    <ligand>
        <name>AMP</name>
        <dbReference type="ChEBI" id="CHEBI:456215"/>
    </ligand>
</feature>
<proteinExistence type="inferred from homology"/>
<dbReference type="PRINTS" id="PR00387">
    <property type="entry name" value="PDIESTERASE1"/>
</dbReference>
<dbReference type="EMBL" id="MPUH01000882">
    <property type="protein sequence ID" value="OMJ72662.1"/>
    <property type="molecule type" value="Genomic_DNA"/>
</dbReference>
<feature type="binding site" evidence="4">
    <location>
        <position position="615"/>
    </location>
    <ligand>
        <name>AMP</name>
        <dbReference type="ChEBI" id="CHEBI:456215"/>
    </ligand>
</feature>
<evidence type="ECO:0000256" key="5">
    <source>
        <dbReference type="PIRSR" id="PIRSR623088-3"/>
    </source>
</evidence>
<protein>
    <recommendedName>
        <fullName evidence="6">Phosphodiesterase</fullName>
        <ecNumber evidence="6">3.1.4.-</ecNumber>
    </recommendedName>
</protein>
<evidence type="ECO:0000256" key="2">
    <source>
        <dbReference type="ARBA" id="ARBA00022801"/>
    </source>
</evidence>
<feature type="binding site" evidence="5">
    <location>
        <position position="503"/>
    </location>
    <ligand>
        <name>Zn(2+)</name>
        <dbReference type="ChEBI" id="CHEBI:29105"/>
        <label>1</label>
    </ligand>
</feature>
<reference evidence="9 10" key="1">
    <citation type="submission" date="2016-11" db="EMBL/GenBank/DDBJ databases">
        <title>The macronuclear genome of Stentor coeruleus: a giant cell with tiny introns.</title>
        <authorList>
            <person name="Slabodnick M."/>
            <person name="Ruby J.G."/>
            <person name="Reiff S.B."/>
            <person name="Swart E.C."/>
            <person name="Gosai S."/>
            <person name="Prabakaran S."/>
            <person name="Witkowska E."/>
            <person name="Larue G.E."/>
            <person name="Fisher S."/>
            <person name="Freeman R.M."/>
            <person name="Gunawardena J."/>
            <person name="Chu W."/>
            <person name="Stover N.A."/>
            <person name="Gregory B.D."/>
            <person name="Nowacki M."/>
            <person name="Derisi J."/>
            <person name="Roy S.W."/>
            <person name="Marshall W.F."/>
            <person name="Sood P."/>
        </authorList>
    </citation>
    <scope>NUCLEOTIDE SEQUENCE [LARGE SCALE GENOMIC DNA]</scope>
    <source>
        <strain evidence="9">WM001</strain>
    </source>
</reference>
<feature type="binding site" evidence="4">
    <location>
        <position position="503"/>
    </location>
    <ligand>
        <name>AMP</name>
        <dbReference type="ChEBI" id="CHEBI:456215"/>
    </ligand>
</feature>
<name>A0A1R2B7C2_9CILI</name>
<organism evidence="9 10">
    <name type="scientific">Stentor coeruleus</name>
    <dbReference type="NCBI Taxonomy" id="5963"/>
    <lineage>
        <taxon>Eukaryota</taxon>
        <taxon>Sar</taxon>
        <taxon>Alveolata</taxon>
        <taxon>Ciliophora</taxon>
        <taxon>Postciliodesmatophora</taxon>
        <taxon>Heterotrichea</taxon>
        <taxon>Heterotrichida</taxon>
        <taxon>Stentoridae</taxon>
        <taxon>Stentor</taxon>
    </lineage>
</organism>
<dbReference type="EC" id="3.1.4.-" evidence="6"/>
<keyword evidence="2 6" id="KW-0378">Hydrolase</keyword>
<keyword evidence="10" id="KW-1185">Reference proteome</keyword>
<dbReference type="InterPro" id="IPR023088">
    <property type="entry name" value="PDEase"/>
</dbReference>
<feature type="transmembrane region" description="Helical" evidence="7">
    <location>
        <begin position="141"/>
        <end position="161"/>
    </location>
</feature>
<dbReference type="InterPro" id="IPR023174">
    <property type="entry name" value="PDEase_CS"/>
</dbReference>
<evidence type="ECO:0000256" key="6">
    <source>
        <dbReference type="RuleBase" id="RU363067"/>
    </source>
</evidence>
<feature type="binding site" evidence="5">
    <location>
        <position position="466"/>
    </location>
    <ligand>
        <name>Zn(2+)</name>
        <dbReference type="ChEBI" id="CHEBI:29105"/>
        <label>1</label>
    </ligand>
</feature>
<feature type="binding site" evidence="5">
    <location>
        <position position="503"/>
    </location>
    <ligand>
        <name>Zn(2+)</name>
        <dbReference type="ChEBI" id="CHEBI:29105"/>
        <label>2</label>
    </ligand>
</feature>
<comment type="similarity">
    <text evidence="6">Belongs to the cyclic nucleotide phosphodiesterase family.</text>
</comment>
<evidence type="ECO:0000256" key="1">
    <source>
        <dbReference type="ARBA" id="ARBA00022723"/>
    </source>
</evidence>
<dbReference type="GO" id="GO:0007165">
    <property type="term" value="P:signal transduction"/>
    <property type="evidence" value="ECO:0007669"/>
    <property type="project" value="InterPro"/>
</dbReference>
<dbReference type="CDD" id="cd00077">
    <property type="entry name" value="HDc"/>
    <property type="match status" value="1"/>
</dbReference>
<keyword evidence="7" id="KW-0812">Transmembrane</keyword>
<comment type="cofactor">
    <cofactor evidence="6">
        <name>a divalent metal cation</name>
        <dbReference type="ChEBI" id="CHEBI:60240"/>
    </cofactor>
    <text evidence="6">Binds 2 divalent metal cations per subunit. Site 1 may preferentially bind zinc ions, while site 2 has a preference for magnesium and/or manganese ions.</text>
</comment>
<feature type="binding site" evidence="4">
    <location>
        <begin position="462"/>
        <end position="466"/>
    </location>
    <ligand>
        <name>AMP</name>
        <dbReference type="ChEBI" id="CHEBI:456215"/>
    </ligand>
</feature>
<keyword evidence="7" id="KW-0472">Membrane</keyword>
<evidence type="ECO:0000256" key="4">
    <source>
        <dbReference type="PIRSR" id="PIRSR623088-2"/>
    </source>
</evidence>
<dbReference type="PANTHER" id="PTHR11347">
    <property type="entry name" value="CYCLIC NUCLEOTIDE PHOSPHODIESTERASE"/>
    <property type="match status" value="1"/>
</dbReference>
<keyword evidence="1 5" id="KW-0479">Metal-binding</keyword>
<accession>A0A1R2B7C2</accession>